<name>T1GMA9_MEGSC</name>
<reference evidence="2" key="1">
    <citation type="submission" date="2013-02" db="EMBL/GenBank/DDBJ databases">
        <authorList>
            <person name="Hughes D."/>
        </authorList>
    </citation>
    <scope>NUCLEOTIDE SEQUENCE</scope>
    <source>
        <strain>Durham</strain>
        <strain evidence="2">NC isolate 2 -- Noor lab</strain>
    </source>
</reference>
<reference evidence="1" key="2">
    <citation type="submission" date="2015-06" db="UniProtKB">
        <authorList>
            <consortium name="EnsemblMetazoa"/>
        </authorList>
    </citation>
    <scope>IDENTIFICATION</scope>
</reference>
<keyword evidence="2" id="KW-1185">Reference proteome</keyword>
<dbReference type="Proteomes" id="UP000015102">
    <property type="component" value="Unassembled WGS sequence"/>
</dbReference>
<proteinExistence type="predicted"/>
<dbReference type="HOGENOM" id="CLU_1898623_0_0_1"/>
<evidence type="ECO:0000313" key="1">
    <source>
        <dbReference type="EnsemblMetazoa" id="MESCA004678-PA"/>
    </source>
</evidence>
<accession>T1GMA9</accession>
<dbReference type="EnsemblMetazoa" id="MESCA004678-RA">
    <property type="protein sequence ID" value="MESCA004678-PA"/>
    <property type="gene ID" value="MESCA004678"/>
</dbReference>
<dbReference type="EMBL" id="CAQQ02392492">
    <property type="status" value="NOT_ANNOTATED_CDS"/>
    <property type="molecule type" value="Genomic_DNA"/>
</dbReference>
<protein>
    <submittedName>
        <fullName evidence="1">Uncharacterized protein</fullName>
    </submittedName>
</protein>
<evidence type="ECO:0000313" key="2">
    <source>
        <dbReference type="Proteomes" id="UP000015102"/>
    </source>
</evidence>
<organism evidence="1 2">
    <name type="scientific">Megaselia scalaris</name>
    <name type="common">Humpbacked fly</name>
    <name type="synonym">Phora scalaris</name>
    <dbReference type="NCBI Taxonomy" id="36166"/>
    <lineage>
        <taxon>Eukaryota</taxon>
        <taxon>Metazoa</taxon>
        <taxon>Ecdysozoa</taxon>
        <taxon>Arthropoda</taxon>
        <taxon>Hexapoda</taxon>
        <taxon>Insecta</taxon>
        <taxon>Pterygota</taxon>
        <taxon>Neoptera</taxon>
        <taxon>Endopterygota</taxon>
        <taxon>Diptera</taxon>
        <taxon>Brachycera</taxon>
        <taxon>Muscomorpha</taxon>
        <taxon>Platypezoidea</taxon>
        <taxon>Phoridae</taxon>
        <taxon>Megaseliini</taxon>
        <taxon>Megaselia</taxon>
    </lineage>
</organism>
<dbReference type="STRING" id="36166.T1GMA9"/>
<sequence>MCEIPKSCRGRLCLSKIGLMREEQVWGAVGKLAELPCDLTPPIAQDSVKLLLWFKDTTGIPLYTTMHLPRGLPRPLPPATTAVLEVLKPPKTESQRHDEEYDRAIKKPRKKPIERIYREIPEGTKRDIKRNSYP</sequence>
<dbReference type="AlphaFoldDB" id="T1GMA9"/>